<evidence type="ECO:0000256" key="6">
    <source>
        <dbReference type="SAM" id="Phobius"/>
    </source>
</evidence>
<dbReference type="AlphaFoldDB" id="Q6AMK9"/>
<keyword evidence="5 6" id="KW-0472">Membrane</keyword>
<keyword evidence="8" id="KW-1185">Reference proteome</keyword>
<protein>
    <submittedName>
        <fullName evidence="7">Conserved hypothetical membrane protein</fullName>
    </submittedName>
</protein>
<evidence type="ECO:0000256" key="5">
    <source>
        <dbReference type="ARBA" id="ARBA00023136"/>
    </source>
</evidence>
<dbReference type="InterPro" id="IPR001123">
    <property type="entry name" value="LeuE-type"/>
</dbReference>
<feature type="transmembrane region" description="Helical" evidence="6">
    <location>
        <begin position="179"/>
        <end position="200"/>
    </location>
</feature>
<proteinExistence type="predicted"/>
<dbReference type="PANTHER" id="PTHR30086">
    <property type="entry name" value="ARGININE EXPORTER PROTEIN ARGO"/>
    <property type="match status" value="1"/>
</dbReference>
<feature type="transmembrane region" description="Helical" evidence="6">
    <location>
        <begin position="147"/>
        <end position="167"/>
    </location>
</feature>
<dbReference type="EMBL" id="CR522870">
    <property type="protein sequence ID" value="CAG36416.1"/>
    <property type="molecule type" value="Genomic_DNA"/>
</dbReference>
<comment type="subcellular location">
    <subcellularLocation>
        <location evidence="1">Cell membrane</location>
        <topology evidence="1">Multi-pass membrane protein</topology>
    </subcellularLocation>
</comment>
<dbReference type="PANTHER" id="PTHR30086:SF20">
    <property type="entry name" value="ARGININE EXPORTER PROTEIN ARGO-RELATED"/>
    <property type="match status" value="1"/>
</dbReference>
<evidence type="ECO:0000256" key="2">
    <source>
        <dbReference type="ARBA" id="ARBA00022475"/>
    </source>
</evidence>
<dbReference type="eggNOG" id="COG1279">
    <property type="taxonomic scope" value="Bacteria"/>
</dbReference>
<dbReference type="HOGENOM" id="CLU_087840_0_1_7"/>
<evidence type="ECO:0000256" key="1">
    <source>
        <dbReference type="ARBA" id="ARBA00004651"/>
    </source>
</evidence>
<organism evidence="7 8">
    <name type="scientific">Desulfotalea psychrophila (strain LSv54 / DSM 12343)</name>
    <dbReference type="NCBI Taxonomy" id="177439"/>
    <lineage>
        <taxon>Bacteria</taxon>
        <taxon>Pseudomonadati</taxon>
        <taxon>Thermodesulfobacteriota</taxon>
        <taxon>Desulfobulbia</taxon>
        <taxon>Desulfobulbales</taxon>
        <taxon>Desulfocapsaceae</taxon>
        <taxon>Desulfotalea</taxon>
    </lineage>
</organism>
<evidence type="ECO:0000256" key="3">
    <source>
        <dbReference type="ARBA" id="ARBA00022692"/>
    </source>
</evidence>
<evidence type="ECO:0000313" key="8">
    <source>
        <dbReference type="Proteomes" id="UP000000602"/>
    </source>
</evidence>
<reference evidence="8" key="1">
    <citation type="journal article" date="2004" name="Environ. Microbiol.">
        <title>The genome of Desulfotalea psychrophila, a sulfate-reducing bacterium from permanently cold Arctic sediments.</title>
        <authorList>
            <person name="Rabus R."/>
            <person name="Ruepp A."/>
            <person name="Frickey T."/>
            <person name="Rattei T."/>
            <person name="Fartmann B."/>
            <person name="Stark M."/>
            <person name="Bauer M."/>
            <person name="Zibat A."/>
            <person name="Lombardot T."/>
            <person name="Becker I."/>
            <person name="Amann J."/>
            <person name="Gellner K."/>
            <person name="Teeling H."/>
            <person name="Leuschner W.D."/>
            <person name="Gloeckner F.-O."/>
            <person name="Lupas A.N."/>
            <person name="Amann R."/>
            <person name="Klenk H.-P."/>
        </authorList>
    </citation>
    <scope>NUCLEOTIDE SEQUENCE [LARGE SCALE GENOMIC DNA]</scope>
    <source>
        <strain evidence="8">DSM 12343 / LSv54</strain>
    </source>
</reference>
<dbReference type="KEGG" id="dps:DP1687"/>
<dbReference type="Proteomes" id="UP000000602">
    <property type="component" value="Chromosome"/>
</dbReference>
<feature type="transmembrane region" description="Helical" evidence="6">
    <location>
        <begin position="6"/>
        <end position="26"/>
    </location>
</feature>
<evidence type="ECO:0000256" key="4">
    <source>
        <dbReference type="ARBA" id="ARBA00022989"/>
    </source>
</evidence>
<keyword evidence="3 6" id="KW-0812">Transmembrane</keyword>
<feature type="transmembrane region" description="Helical" evidence="6">
    <location>
        <begin position="38"/>
        <end position="60"/>
    </location>
</feature>
<gene>
    <name evidence="7" type="ordered locus">DP1687</name>
</gene>
<accession>Q6AMK9</accession>
<dbReference type="GO" id="GO:0015171">
    <property type="term" value="F:amino acid transmembrane transporter activity"/>
    <property type="evidence" value="ECO:0007669"/>
    <property type="project" value="TreeGrafter"/>
</dbReference>
<sequence length="203" mass="21780">MLSSFFLQGMMVGASLIVAIGAQNAFVLSCGIRKQHQYAVAATCALCDTVLIFLGAMTTGKVVGMNPGLQTIAAWAGAIFLLCYGCRALYSAINSSAVLRAEKKQCTGLRSIVLLTLSITLLNPHVYLDTVLLLGSIAGQHGEDGKYVFALGAATFSWLWFFALVLGGNKLARFFKNPTAWRVLDALVCLTMWAIAWHLIAGQ</sequence>
<feature type="transmembrane region" description="Helical" evidence="6">
    <location>
        <begin position="111"/>
        <end position="127"/>
    </location>
</feature>
<dbReference type="OrthoDB" id="5638726at2"/>
<dbReference type="RefSeq" id="WP_011188928.1">
    <property type="nucleotide sequence ID" value="NC_006138.1"/>
</dbReference>
<dbReference type="Pfam" id="PF01810">
    <property type="entry name" value="LysE"/>
    <property type="match status" value="1"/>
</dbReference>
<keyword evidence="2" id="KW-1003">Cell membrane</keyword>
<feature type="transmembrane region" description="Helical" evidence="6">
    <location>
        <begin position="72"/>
        <end position="90"/>
    </location>
</feature>
<keyword evidence="4 6" id="KW-1133">Transmembrane helix</keyword>
<name>Q6AMK9_DESPS</name>
<evidence type="ECO:0000313" key="7">
    <source>
        <dbReference type="EMBL" id="CAG36416.1"/>
    </source>
</evidence>
<dbReference type="GO" id="GO:0005886">
    <property type="term" value="C:plasma membrane"/>
    <property type="evidence" value="ECO:0007669"/>
    <property type="project" value="UniProtKB-SubCell"/>
</dbReference>